<dbReference type="Proteomes" id="UP000251197">
    <property type="component" value="Unassembled WGS sequence"/>
</dbReference>
<feature type="domain" description="Metallo-beta-lactamase" evidence="2">
    <location>
        <begin position="4"/>
        <end position="206"/>
    </location>
</feature>
<dbReference type="Gene3D" id="3.60.15.10">
    <property type="entry name" value="Ribonuclease Z/Hydroxyacylglutathione hydrolase-like"/>
    <property type="match status" value="1"/>
</dbReference>
<feature type="region of interest" description="Disordered" evidence="1">
    <location>
        <begin position="185"/>
        <end position="209"/>
    </location>
</feature>
<organism evidence="3 4">
    <name type="scientific">Cedecea neteri</name>
    <dbReference type="NCBI Taxonomy" id="158822"/>
    <lineage>
        <taxon>Bacteria</taxon>
        <taxon>Pseudomonadati</taxon>
        <taxon>Pseudomonadota</taxon>
        <taxon>Gammaproteobacteria</taxon>
        <taxon>Enterobacterales</taxon>
        <taxon>Enterobacteriaceae</taxon>
        <taxon>Cedecea</taxon>
    </lineage>
</organism>
<dbReference type="Pfam" id="PF12706">
    <property type="entry name" value="Lactamase_B_2"/>
    <property type="match status" value="1"/>
</dbReference>
<dbReference type="PANTHER" id="PTHR15032">
    <property type="entry name" value="N-ACYL-PHOSPHATIDYLETHANOLAMINE-HYDROLYZING PHOSPHOLIPASE D"/>
    <property type="match status" value="1"/>
</dbReference>
<dbReference type="STRING" id="158822.LH23_01180"/>
<dbReference type="PANTHER" id="PTHR15032:SF4">
    <property type="entry name" value="N-ACYL-PHOSPHATIDYLETHANOLAMINE-HYDROLYZING PHOSPHOLIPASE D"/>
    <property type="match status" value="1"/>
</dbReference>
<dbReference type="GO" id="GO:0005737">
    <property type="term" value="C:cytoplasm"/>
    <property type="evidence" value="ECO:0007669"/>
    <property type="project" value="TreeGrafter"/>
</dbReference>
<reference evidence="3 4" key="1">
    <citation type="submission" date="2018-06" db="EMBL/GenBank/DDBJ databases">
        <authorList>
            <consortium name="Pathogen Informatics"/>
            <person name="Doyle S."/>
        </authorList>
    </citation>
    <scope>NUCLEOTIDE SEQUENCE [LARGE SCALE GENOMIC DNA]</scope>
    <source>
        <strain evidence="3 4">NCTC12120</strain>
    </source>
</reference>
<gene>
    <name evidence="3" type="ORF">NCTC12120_03652</name>
</gene>
<feature type="compositionally biased region" description="Basic and acidic residues" evidence="1">
    <location>
        <begin position="185"/>
        <end position="198"/>
    </location>
</feature>
<dbReference type="InterPro" id="IPR001279">
    <property type="entry name" value="Metallo-B-lactamas"/>
</dbReference>
<dbReference type="InterPro" id="IPR036866">
    <property type="entry name" value="RibonucZ/Hydroxyglut_hydro"/>
</dbReference>
<keyword evidence="3" id="KW-0378">Hydrolase</keyword>
<evidence type="ECO:0000259" key="2">
    <source>
        <dbReference type="SMART" id="SM00849"/>
    </source>
</evidence>
<dbReference type="AlphaFoldDB" id="A0A2X2TGE4"/>
<evidence type="ECO:0000256" key="1">
    <source>
        <dbReference type="SAM" id="MobiDB-lite"/>
    </source>
</evidence>
<evidence type="ECO:0000313" key="4">
    <source>
        <dbReference type="Proteomes" id="UP000251197"/>
    </source>
</evidence>
<protein>
    <submittedName>
        <fullName evidence="3">Metal-dependent hydrolase</fullName>
    </submittedName>
</protein>
<dbReference type="SMART" id="SM00849">
    <property type="entry name" value="Lactamase_B"/>
    <property type="match status" value="1"/>
</dbReference>
<dbReference type="GO" id="GO:0016787">
    <property type="term" value="F:hydrolase activity"/>
    <property type="evidence" value="ECO:0007669"/>
    <property type="project" value="UniProtKB-KW"/>
</dbReference>
<sequence>MWLGHSSWFIQLGGKRILIDPVFSHYAAPFAFLNKAFAGDYPWRAEDMPDIDTLVISHDHWDHLDYPTLRALKPKIKQIVTPLGVGAHFEAWGFDPALIHELDWQEKVAIDSGLTVHALPARHFSGRGLTGNKTLWASYMFVTPQRKVYYSGDTGYGPHFKQIGEQFSDIDLAIMENGQYGRRLEIHPHDAGRSRSGDGRTGAKNHGARARRPVCFGGITAGTSPSVASLPPAQAAAISC</sequence>
<dbReference type="EMBL" id="UAVU01000003">
    <property type="protein sequence ID" value="SQA99723.1"/>
    <property type="molecule type" value="Genomic_DNA"/>
</dbReference>
<accession>A0A2X2TGE4</accession>
<dbReference type="SUPFAM" id="SSF56281">
    <property type="entry name" value="Metallo-hydrolase/oxidoreductase"/>
    <property type="match status" value="1"/>
</dbReference>
<evidence type="ECO:0000313" key="3">
    <source>
        <dbReference type="EMBL" id="SQA99723.1"/>
    </source>
</evidence>
<name>A0A2X2TGE4_9ENTR</name>
<proteinExistence type="predicted"/>